<sequence length="96" mass="10994">MTIEFGMSQIVNNYMKSSEDLSEHGKKLEEISRELTLISHQLHDNLINSESKLRNTNEDTNGKVVVLSICFVSFLTLSCLAQLTWLITYLKNRGFI</sequence>
<proteinExistence type="predicted"/>
<protein>
    <submittedName>
        <fullName evidence="1">Unnamed protein product</fullName>
    </submittedName>
</protein>
<keyword evidence="2" id="KW-1185">Reference proteome</keyword>
<evidence type="ECO:0000313" key="1">
    <source>
        <dbReference type="EMBL" id="GMF08295.1"/>
    </source>
</evidence>
<dbReference type="Proteomes" id="UP001165064">
    <property type="component" value="Unassembled WGS sequence"/>
</dbReference>
<accession>A0ACB5UD85</accession>
<gene>
    <name evidence="1" type="ORF">Amon02_001321500</name>
</gene>
<reference evidence="1" key="1">
    <citation type="submission" date="2023-04" db="EMBL/GenBank/DDBJ databases">
        <title>Ambrosiozyma monospora NBRC 10751.</title>
        <authorList>
            <person name="Ichikawa N."/>
            <person name="Sato H."/>
            <person name="Tonouchi N."/>
        </authorList>
    </citation>
    <scope>NUCLEOTIDE SEQUENCE</scope>
    <source>
        <strain evidence="1">NBRC 10751</strain>
    </source>
</reference>
<comment type="caution">
    <text evidence="1">The sequence shown here is derived from an EMBL/GenBank/DDBJ whole genome shotgun (WGS) entry which is preliminary data.</text>
</comment>
<organism evidence="1 2">
    <name type="scientific">Ambrosiozyma monospora</name>
    <name type="common">Yeast</name>
    <name type="synonym">Endomycopsis monosporus</name>
    <dbReference type="NCBI Taxonomy" id="43982"/>
    <lineage>
        <taxon>Eukaryota</taxon>
        <taxon>Fungi</taxon>
        <taxon>Dikarya</taxon>
        <taxon>Ascomycota</taxon>
        <taxon>Saccharomycotina</taxon>
        <taxon>Pichiomycetes</taxon>
        <taxon>Pichiales</taxon>
        <taxon>Pichiaceae</taxon>
        <taxon>Ambrosiozyma</taxon>
    </lineage>
</organism>
<name>A0ACB5UD85_AMBMO</name>
<evidence type="ECO:0000313" key="2">
    <source>
        <dbReference type="Proteomes" id="UP001165064"/>
    </source>
</evidence>
<dbReference type="EMBL" id="BSXS01016856">
    <property type="protein sequence ID" value="GMF08295.1"/>
    <property type="molecule type" value="Genomic_DNA"/>
</dbReference>